<dbReference type="InterPro" id="IPR036116">
    <property type="entry name" value="FN3_sf"/>
</dbReference>
<dbReference type="InterPro" id="IPR050964">
    <property type="entry name" value="Striated_Muscle_Regulatory"/>
</dbReference>
<keyword evidence="6" id="KW-1185">Reference proteome</keyword>
<evidence type="ECO:0000313" key="5">
    <source>
        <dbReference type="EMBL" id="CAL1610206.1"/>
    </source>
</evidence>
<feature type="domain" description="Ig-like" evidence="3">
    <location>
        <begin position="135"/>
        <end position="228"/>
    </location>
</feature>
<dbReference type="SUPFAM" id="SSF48726">
    <property type="entry name" value="Immunoglobulin"/>
    <property type="match status" value="2"/>
</dbReference>
<dbReference type="PROSITE" id="PS50835">
    <property type="entry name" value="IG_LIKE"/>
    <property type="match status" value="2"/>
</dbReference>
<dbReference type="PRINTS" id="PR00014">
    <property type="entry name" value="FNTYPEIII"/>
</dbReference>
<dbReference type="SMART" id="SM00060">
    <property type="entry name" value="FN3"/>
    <property type="match status" value="2"/>
</dbReference>
<evidence type="ECO:0000313" key="6">
    <source>
        <dbReference type="Proteomes" id="UP001497482"/>
    </source>
</evidence>
<accession>A0AAV2MA98</accession>
<evidence type="ECO:0000259" key="4">
    <source>
        <dbReference type="PROSITE" id="PS50853"/>
    </source>
</evidence>
<evidence type="ECO:0000259" key="3">
    <source>
        <dbReference type="PROSITE" id="PS50835"/>
    </source>
</evidence>
<evidence type="ECO:0000256" key="1">
    <source>
        <dbReference type="ARBA" id="ARBA00022737"/>
    </source>
</evidence>
<dbReference type="SMART" id="SM00408">
    <property type="entry name" value="IGc2"/>
    <property type="match status" value="2"/>
</dbReference>
<evidence type="ECO:0008006" key="7">
    <source>
        <dbReference type="Google" id="ProtNLM"/>
    </source>
</evidence>
<keyword evidence="2" id="KW-0393">Immunoglobulin domain</keyword>
<dbReference type="CDD" id="cd00063">
    <property type="entry name" value="FN3"/>
    <property type="match status" value="2"/>
</dbReference>
<dbReference type="AlphaFoldDB" id="A0AAV2MA98"/>
<dbReference type="Pfam" id="PF07679">
    <property type="entry name" value="I-set"/>
    <property type="match status" value="2"/>
</dbReference>
<keyword evidence="1" id="KW-0677">Repeat</keyword>
<proteinExistence type="predicted"/>
<protein>
    <recommendedName>
        <fullName evidence="7">Titin</fullName>
    </recommendedName>
</protein>
<dbReference type="EMBL" id="OZ035829">
    <property type="protein sequence ID" value="CAL1610206.1"/>
    <property type="molecule type" value="Genomic_DNA"/>
</dbReference>
<dbReference type="InterPro" id="IPR003961">
    <property type="entry name" value="FN3_dom"/>
</dbReference>
<dbReference type="FunFam" id="2.60.40.10:FF:000192">
    <property type="entry name" value="Myomesin 1"/>
    <property type="match status" value="1"/>
</dbReference>
<dbReference type="InterPro" id="IPR007110">
    <property type="entry name" value="Ig-like_dom"/>
</dbReference>
<dbReference type="GO" id="GO:0045214">
    <property type="term" value="P:sarcomere organization"/>
    <property type="evidence" value="ECO:0007669"/>
    <property type="project" value="TreeGrafter"/>
</dbReference>
<reference evidence="5 6" key="1">
    <citation type="submission" date="2024-04" db="EMBL/GenBank/DDBJ databases">
        <authorList>
            <person name="Waldvogel A.-M."/>
            <person name="Schoenle A."/>
        </authorList>
    </citation>
    <scope>NUCLEOTIDE SEQUENCE [LARGE SCALE GENOMIC DNA]</scope>
</reference>
<dbReference type="Gene3D" id="2.60.40.10">
    <property type="entry name" value="Immunoglobulins"/>
    <property type="match status" value="3"/>
</dbReference>
<organism evidence="5 6">
    <name type="scientific">Knipowitschia caucasica</name>
    <name type="common">Caucasian dwarf goby</name>
    <name type="synonym">Pomatoschistus caucasicus</name>
    <dbReference type="NCBI Taxonomy" id="637954"/>
    <lineage>
        <taxon>Eukaryota</taxon>
        <taxon>Metazoa</taxon>
        <taxon>Chordata</taxon>
        <taxon>Craniata</taxon>
        <taxon>Vertebrata</taxon>
        <taxon>Euteleostomi</taxon>
        <taxon>Actinopterygii</taxon>
        <taxon>Neopterygii</taxon>
        <taxon>Teleostei</taxon>
        <taxon>Neoteleostei</taxon>
        <taxon>Acanthomorphata</taxon>
        <taxon>Gobiaria</taxon>
        <taxon>Gobiiformes</taxon>
        <taxon>Gobioidei</taxon>
        <taxon>Gobiidae</taxon>
        <taxon>Gobiinae</taxon>
        <taxon>Knipowitschia</taxon>
    </lineage>
</organism>
<dbReference type="InterPro" id="IPR036179">
    <property type="entry name" value="Ig-like_dom_sf"/>
</dbReference>
<dbReference type="PANTHER" id="PTHR13817">
    <property type="entry name" value="TITIN"/>
    <property type="match status" value="1"/>
</dbReference>
<dbReference type="PROSITE" id="PS50853">
    <property type="entry name" value="FN3"/>
    <property type="match status" value="1"/>
</dbReference>
<dbReference type="Pfam" id="PF00041">
    <property type="entry name" value="fn3"/>
    <property type="match status" value="1"/>
</dbReference>
<feature type="domain" description="Ig-like" evidence="3">
    <location>
        <begin position="25"/>
        <end position="118"/>
    </location>
</feature>
<dbReference type="FunFam" id="2.60.40.10:FF:000069">
    <property type="entry name" value="Alpha-protein kinase 3"/>
    <property type="match status" value="1"/>
</dbReference>
<dbReference type="SUPFAM" id="SSF49265">
    <property type="entry name" value="Fibronectin type III"/>
    <property type="match status" value="2"/>
</dbReference>
<gene>
    <name evidence="5" type="ORF">KC01_LOCUS36860</name>
</gene>
<dbReference type="SMART" id="SM00409">
    <property type="entry name" value="IG"/>
    <property type="match status" value="2"/>
</dbReference>
<feature type="domain" description="Fibronectin type-III" evidence="4">
    <location>
        <begin position="242"/>
        <end position="337"/>
    </location>
</feature>
<dbReference type="InterPro" id="IPR013783">
    <property type="entry name" value="Ig-like_fold"/>
</dbReference>
<sequence length="685" mass="74791">MGQHSGEEKVAAHKSFLEALSRKAPDFTIPLRSHTVWEGMKAVFTCTVVGCPAPKITWFKDGVPLRCPHHAWNYTPKKTYGICTLEIRRCSPADSGKYRVEAKSALGHATTFATLVVNSHLGAASGSERSAALAPEAQLERAFPATWVTEGERLTLQCSFSCPLLAFQQNVTWFRDGVQLEPSKTLDTKTGSEGATLTLEPVHKEHEGFYTVQLKTRTGTKEHTAFVYVKDAAAVVPEGPASPLSVQVSDVNKDYVFLTWQPPSADGGSPVEGYYVERKELGEEQWARCNVRPQKACHFPVYGLKPGARYQFRVCAVNRAGAGRPSKPTAPVLTADPQEAARTMEVSVDGGRTITLTKDELEGEVKVPLPPTEVCACEVTDTFLVLSWREPEPRGREALTYRVERKQAAIFIIQKLPKEVGLWVALTTVMCWVLSILPSGVLSRLSGCSHDGPVLRSTTAPVCVGLSLRSVWCASLTKHYVLSGGRRLYCPRSAPSSHYCRGLLTYWAVVGGSSHTCPGGALTELSGSVWLLTTVPLSVALTTVWCALTTKVLVTVVSHFVRVCSHLLPCVLSLRPCGGALTTDPVWVLSLRPFRGALTTGLAGWCSHDWPVAPHDGPGLVCSHLLSPVPGLRSLRRVRRTTVLRVLSLLSGPVCAHYCPCLWYSHYGPVWWLARRCPWPGVCAH</sequence>
<dbReference type="GO" id="GO:0031430">
    <property type="term" value="C:M band"/>
    <property type="evidence" value="ECO:0007669"/>
    <property type="project" value="TreeGrafter"/>
</dbReference>
<dbReference type="InterPro" id="IPR013098">
    <property type="entry name" value="Ig_I-set"/>
</dbReference>
<name>A0AAV2MA98_KNICA</name>
<evidence type="ECO:0000256" key="2">
    <source>
        <dbReference type="ARBA" id="ARBA00023319"/>
    </source>
</evidence>
<dbReference type="CDD" id="cd00096">
    <property type="entry name" value="Ig"/>
    <property type="match status" value="1"/>
</dbReference>
<dbReference type="InterPro" id="IPR003598">
    <property type="entry name" value="Ig_sub2"/>
</dbReference>
<dbReference type="PANTHER" id="PTHR13817:SF151">
    <property type="entry name" value="TITIN"/>
    <property type="match status" value="1"/>
</dbReference>
<dbReference type="InterPro" id="IPR003599">
    <property type="entry name" value="Ig_sub"/>
</dbReference>
<dbReference type="Proteomes" id="UP001497482">
    <property type="component" value="Chromosome 7"/>
</dbReference>